<feature type="domain" description="Glycosyl transferase family 1" evidence="1">
    <location>
        <begin position="177"/>
        <end position="334"/>
    </location>
</feature>
<dbReference type="PANTHER" id="PTHR45947">
    <property type="entry name" value="SULFOQUINOVOSYL TRANSFERASE SQD2"/>
    <property type="match status" value="1"/>
</dbReference>
<dbReference type="InterPro" id="IPR001296">
    <property type="entry name" value="Glyco_trans_1"/>
</dbReference>
<organism evidence="3 4">
    <name type="scientific">Candidatus Doudnabacteria bacterium RIFCSPHIGHO2_01_FULL_46_14</name>
    <dbReference type="NCBI Taxonomy" id="1817824"/>
    <lineage>
        <taxon>Bacteria</taxon>
        <taxon>Candidatus Doudnaibacteriota</taxon>
    </lineage>
</organism>
<evidence type="ECO:0008006" key="5">
    <source>
        <dbReference type="Google" id="ProtNLM"/>
    </source>
</evidence>
<sequence length="358" mass="40139">MISLDRGLLGAAGSGDVAERHKKYASLAGALDIIVFASPKYSQLTLAPNLRVFPTRSSKFAHFHRAAELTKKLLKENQYDLLVTQEFTAPAGLKIKKFLDIPWIINIHSMFFSTQWLGFNLIYWYLFFLMKKSIRSADGFRVTNDAIRKKLTDWGIAKPILVQPTPVNIEKFKIESGKFKVENQNPIVLYVGRLEPEKNVSLLIRAFKKLKDEAQLQIVGKGSQEKELRRLAADDLRVEFFGAKSSDELPEIYRSADIFVLPSNSESFGKVLIEAGAAGCALVATETAGAKSILENDEAGILVPVGDTAALTRVLQNLVGKKFEREYWGQRAREISKKYNAETATQRIIDLWKEVAAK</sequence>
<reference evidence="3 4" key="1">
    <citation type="journal article" date="2016" name="Nat. Commun.">
        <title>Thousands of microbial genomes shed light on interconnected biogeochemical processes in an aquifer system.</title>
        <authorList>
            <person name="Anantharaman K."/>
            <person name="Brown C.T."/>
            <person name="Hug L.A."/>
            <person name="Sharon I."/>
            <person name="Castelle C.J."/>
            <person name="Probst A.J."/>
            <person name="Thomas B.C."/>
            <person name="Singh A."/>
            <person name="Wilkins M.J."/>
            <person name="Karaoz U."/>
            <person name="Brodie E.L."/>
            <person name="Williams K.H."/>
            <person name="Hubbard S.S."/>
            <person name="Banfield J.F."/>
        </authorList>
    </citation>
    <scope>NUCLEOTIDE SEQUENCE [LARGE SCALE GENOMIC DNA]</scope>
</reference>
<dbReference type="AlphaFoldDB" id="A0A1F5NKG5"/>
<dbReference type="SUPFAM" id="SSF53756">
    <property type="entry name" value="UDP-Glycosyltransferase/glycogen phosphorylase"/>
    <property type="match status" value="1"/>
</dbReference>
<dbReference type="Pfam" id="PF13439">
    <property type="entry name" value="Glyco_transf_4"/>
    <property type="match status" value="1"/>
</dbReference>
<dbReference type="InterPro" id="IPR050194">
    <property type="entry name" value="Glycosyltransferase_grp1"/>
</dbReference>
<protein>
    <recommendedName>
        <fullName evidence="5">Glycosyl transferase family 1 domain-containing protein</fullName>
    </recommendedName>
</protein>
<dbReference type="PANTHER" id="PTHR45947:SF3">
    <property type="entry name" value="SULFOQUINOVOSYL TRANSFERASE SQD2"/>
    <property type="match status" value="1"/>
</dbReference>
<gene>
    <name evidence="3" type="ORF">A2751_03015</name>
</gene>
<evidence type="ECO:0000259" key="1">
    <source>
        <dbReference type="Pfam" id="PF00534"/>
    </source>
</evidence>
<dbReference type="STRING" id="1817824.A2751_03015"/>
<dbReference type="GO" id="GO:0016757">
    <property type="term" value="F:glycosyltransferase activity"/>
    <property type="evidence" value="ECO:0007669"/>
    <property type="project" value="InterPro"/>
</dbReference>
<dbReference type="CDD" id="cd03801">
    <property type="entry name" value="GT4_PimA-like"/>
    <property type="match status" value="1"/>
</dbReference>
<name>A0A1F5NKG5_9BACT</name>
<comment type="caution">
    <text evidence="3">The sequence shown here is derived from an EMBL/GenBank/DDBJ whole genome shotgun (WGS) entry which is preliminary data.</text>
</comment>
<dbReference type="InterPro" id="IPR028098">
    <property type="entry name" value="Glyco_trans_4-like_N"/>
</dbReference>
<evidence type="ECO:0000313" key="4">
    <source>
        <dbReference type="Proteomes" id="UP000176864"/>
    </source>
</evidence>
<accession>A0A1F5NKG5</accession>
<evidence type="ECO:0000313" key="3">
    <source>
        <dbReference type="EMBL" id="OGE78108.1"/>
    </source>
</evidence>
<evidence type="ECO:0000259" key="2">
    <source>
        <dbReference type="Pfam" id="PF13439"/>
    </source>
</evidence>
<feature type="domain" description="Glycosyltransferase subfamily 4-like N-terminal" evidence="2">
    <location>
        <begin position="51"/>
        <end position="170"/>
    </location>
</feature>
<dbReference type="Proteomes" id="UP000176864">
    <property type="component" value="Unassembled WGS sequence"/>
</dbReference>
<dbReference type="Gene3D" id="3.40.50.2000">
    <property type="entry name" value="Glycogen Phosphorylase B"/>
    <property type="match status" value="2"/>
</dbReference>
<dbReference type="Pfam" id="PF00534">
    <property type="entry name" value="Glycos_transf_1"/>
    <property type="match status" value="1"/>
</dbReference>
<dbReference type="EMBL" id="MFEK01000014">
    <property type="protein sequence ID" value="OGE78108.1"/>
    <property type="molecule type" value="Genomic_DNA"/>
</dbReference>
<proteinExistence type="predicted"/>